<accession>G0ED85</accession>
<reference evidence="1 2" key="1">
    <citation type="journal article" date="2011" name="Stand. Genomic Sci.">
        <title>Complete genome sequence of the hyperthermophilic chemolithoautotroph Pyrolobus fumarii type strain (1A).</title>
        <authorList>
            <person name="Anderson I."/>
            <person name="Goker M."/>
            <person name="Nolan M."/>
            <person name="Lucas S."/>
            <person name="Hammon N."/>
            <person name="Deshpande S."/>
            <person name="Cheng J.F."/>
            <person name="Tapia R."/>
            <person name="Han C."/>
            <person name="Goodwin L."/>
            <person name="Pitluck S."/>
            <person name="Huntemann M."/>
            <person name="Liolios K."/>
            <person name="Ivanova N."/>
            <person name="Pagani I."/>
            <person name="Mavromatis K."/>
            <person name="Ovchinikova G."/>
            <person name="Pati A."/>
            <person name="Chen A."/>
            <person name="Palaniappan K."/>
            <person name="Land M."/>
            <person name="Hauser L."/>
            <person name="Brambilla E.M."/>
            <person name="Huber H."/>
            <person name="Yasawong M."/>
            <person name="Rohde M."/>
            <person name="Spring S."/>
            <person name="Abt B."/>
            <person name="Sikorski J."/>
            <person name="Wirth R."/>
            <person name="Detter J.C."/>
            <person name="Woyke T."/>
            <person name="Bristow J."/>
            <person name="Eisen J.A."/>
            <person name="Markowitz V."/>
            <person name="Hugenholtz P."/>
            <person name="Kyrpides N.C."/>
            <person name="Klenk H.P."/>
            <person name="Lapidus A."/>
        </authorList>
    </citation>
    <scope>NUCLEOTIDE SEQUENCE [LARGE SCALE GENOMIC DNA]</scope>
    <source>
        <strain evidence="2">DSM 11204 / 1A</strain>
    </source>
</reference>
<dbReference type="Proteomes" id="UP000001037">
    <property type="component" value="Chromosome"/>
</dbReference>
<gene>
    <name evidence="1" type="ordered locus">Pyrfu_1910</name>
</gene>
<evidence type="ECO:0000313" key="2">
    <source>
        <dbReference type="Proteomes" id="UP000001037"/>
    </source>
</evidence>
<dbReference type="InParanoid" id="G0ED85"/>
<dbReference type="STRING" id="694429.Pyrfu_1910"/>
<protein>
    <submittedName>
        <fullName evidence="1">Uncharacterized protein</fullName>
    </submittedName>
</protein>
<name>G0ED85_PYRF1</name>
<dbReference type="KEGG" id="pfm:Pyrfu_1910"/>
<evidence type="ECO:0000313" key="1">
    <source>
        <dbReference type="EMBL" id="AEM39763.1"/>
    </source>
</evidence>
<sequence>MYRGQLTPGSSQPTRLNTIGGPYHHTQQLMAAVRVAQPQHDRHQQLSPVFLATPPPLPDNTQTSPLKPRCSVQTCWPRILKTYIETELHVILYHALMRLGCEAVAAVDSFVRARCREYNLLYVNHYTGCPR</sequence>
<dbReference type="AlphaFoldDB" id="G0ED85"/>
<organism evidence="1 2">
    <name type="scientific">Pyrolobus fumarii (strain DSM 11204 / 1A)</name>
    <dbReference type="NCBI Taxonomy" id="694429"/>
    <lineage>
        <taxon>Archaea</taxon>
        <taxon>Thermoproteota</taxon>
        <taxon>Thermoprotei</taxon>
        <taxon>Desulfurococcales</taxon>
        <taxon>Pyrodictiaceae</taxon>
        <taxon>Pyrolobus</taxon>
    </lineage>
</organism>
<dbReference type="HOGENOM" id="CLU_1922872_0_0_2"/>
<keyword evidence="2" id="KW-1185">Reference proteome</keyword>
<dbReference type="EMBL" id="CP002838">
    <property type="protein sequence ID" value="AEM39763.1"/>
    <property type="molecule type" value="Genomic_DNA"/>
</dbReference>
<proteinExistence type="predicted"/>